<dbReference type="Pfam" id="PF13400">
    <property type="entry name" value="Tad"/>
    <property type="match status" value="1"/>
</dbReference>
<evidence type="ECO:0000313" key="3">
    <source>
        <dbReference type="Proteomes" id="UP000598996"/>
    </source>
</evidence>
<dbReference type="InterPro" id="IPR021202">
    <property type="entry name" value="Rv3654c-like"/>
</dbReference>
<feature type="domain" description="Putative Flp pilus-assembly TadG-like N-terminal" evidence="1">
    <location>
        <begin position="5"/>
        <end position="51"/>
    </location>
</feature>
<dbReference type="Proteomes" id="UP000598996">
    <property type="component" value="Unassembled WGS sequence"/>
</dbReference>
<protein>
    <submittedName>
        <fullName evidence="2">Flp pilus-assembly TadE/G-like family protein</fullName>
    </submittedName>
</protein>
<name>A0ABS1W2K5_9ACTN</name>
<accession>A0ABS1W2K5</accession>
<keyword evidence="3" id="KW-1185">Reference proteome</keyword>
<evidence type="ECO:0000259" key="1">
    <source>
        <dbReference type="Pfam" id="PF13400"/>
    </source>
</evidence>
<evidence type="ECO:0000313" key="2">
    <source>
        <dbReference type="EMBL" id="MBL7260971.1"/>
    </source>
</evidence>
<organism evidence="2 3">
    <name type="scientific">Paractinoplanes lichenicola</name>
    <dbReference type="NCBI Taxonomy" id="2802976"/>
    <lineage>
        <taxon>Bacteria</taxon>
        <taxon>Bacillati</taxon>
        <taxon>Actinomycetota</taxon>
        <taxon>Actinomycetes</taxon>
        <taxon>Micromonosporales</taxon>
        <taxon>Micromonosporaceae</taxon>
        <taxon>Paractinoplanes</taxon>
    </lineage>
</organism>
<dbReference type="InterPro" id="IPR028087">
    <property type="entry name" value="Tad_N"/>
</dbReference>
<comment type="caution">
    <text evidence="2">The sequence shown here is derived from an EMBL/GenBank/DDBJ whole genome shotgun (WGS) entry which is preliminary data.</text>
</comment>
<dbReference type="RefSeq" id="WP_202997683.1">
    <property type="nucleotide sequence ID" value="NZ_JAENHO010000016.1"/>
</dbReference>
<dbReference type="NCBIfam" id="TIGR03816">
    <property type="entry name" value="tadE_like_DECH"/>
    <property type="match status" value="1"/>
</dbReference>
<proteinExistence type="predicted"/>
<gene>
    <name evidence="2" type="ORF">JKJ07_42470</name>
</gene>
<reference evidence="2 3" key="1">
    <citation type="submission" date="2021-01" db="EMBL/GenBank/DDBJ databases">
        <title>Actinoplanes sp. nov. LDG1-01 isolated from lichen.</title>
        <authorList>
            <person name="Saeng-In P."/>
            <person name="Phongsopitanun W."/>
            <person name="Kanchanasin P."/>
            <person name="Yuki M."/>
            <person name="Kudo T."/>
            <person name="Ohkuma M."/>
            <person name="Tanasupawat S."/>
        </authorList>
    </citation>
    <scope>NUCLEOTIDE SEQUENCE [LARGE SCALE GENOMIC DNA]</scope>
    <source>
        <strain evidence="2 3">LDG1-01</strain>
    </source>
</reference>
<dbReference type="EMBL" id="JAENHO010000016">
    <property type="protein sequence ID" value="MBL7260971.1"/>
    <property type="molecule type" value="Genomic_DNA"/>
</dbReference>
<sequence>MRDRGAATVLVLAIGLVLVTAGVFGASVGAARVGRHQARTAADLGALAGGTQAIFGPETACPRAARFVTANGGRMTSCVVEGLEIVVRAEVEVRVAFGLGGQAVATARAGPVYALPD</sequence>